<gene>
    <name evidence="2" type="ORF">B1400_0363</name>
</gene>
<protein>
    <submittedName>
        <fullName evidence="2">Uncharacterized protein</fullName>
    </submittedName>
</protein>
<dbReference type="OrthoDB" id="3225133at2"/>
<accession>A0A2A2ELM2</accession>
<evidence type="ECO:0000313" key="3">
    <source>
        <dbReference type="Proteomes" id="UP000217986"/>
    </source>
</evidence>
<feature type="region of interest" description="Disordered" evidence="1">
    <location>
        <begin position="244"/>
        <end position="281"/>
    </location>
</feature>
<comment type="caution">
    <text evidence="2">The sequence shown here is derived from an EMBL/GenBank/DDBJ whole genome shotgun (WGS) entry which is preliminary data.</text>
</comment>
<dbReference type="EMBL" id="MVOG01000005">
    <property type="protein sequence ID" value="PAU69828.1"/>
    <property type="molecule type" value="Genomic_DNA"/>
</dbReference>
<evidence type="ECO:0000256" key="1">
    <source>
        <dbReference type="SAM" id="MobiDB-lite"/>
    </source>
</evidence>
<dbReference type="AlphaFoldDB" id="A0A2A2ELM2"/>
<keyword evidence="3" id="KW-1185">Reference proteome</keyword>
<organism evidence="2 3">
    <name type="scientific">Bifidobacterium italicum</name>
    <dbReference type="NCBI Taxonomy" id="1960968"/>
    <lineage>
        <taxon>Bacteria</taxon>
        <taxon>Bacillati</taxon>
        <taxon>Actinomycetota</taxon>
        <taxon>Actinomycetes</taxon>
        <taxon>Bifidobacteriales</taxon>
        <taxon>Bifidobacteriaceae</taxon>
        <taxon>Bifidobacterium</taxon>
    </lineage>
</organism>
<proteinExistence type="predicted"/>
<dbReference type="RefSeq" id="WP_095612773.1">
    <property type="nucleotide sequence ID" value="NZ_MVOG01000005.1"/>
</dbReference>
<feature type="compositionally biased region" description="Polar residues" evidence="1">
    <location>
        <begin position="268"/>
        <end position="278"/>
    </location>
</feature>
<dbReference type="Proteomes" id="UP000217986">
    <property type="component" value="Unassembled WGS sequence"/>
</dbReference>
<evidence type="ECO:0000313" key="2">
    <source>
        <dbReference type="EMBL" id="PAU69828.1"/>
    </source>
</evidence>
<name>A0A2A2ELM2_9BIFI</name>
<reference evidence="2 3" key="1">
    <citation type="journal article" date="2017" name="ISME J.">
        <title>Unveiling bifidobacterial biogeography across the mammalian branch of the tree of life.</title>
        <authorList>
            <person name="Milani C."/>
            <person name="Mangifesta M."/>
            <person name="Mancabelli L."/>
            <person name="Lugli G.A."/>
            <person name="James K."/>
            <person name="Duranti S."/>
            <person name="Turroni F."/>
            <person name="Ferrario C."/>
            <person name="Ossiprandi M.C."/>
            <person name="van Sinderen D."/>
            <person name="Ventura M."/>
        </authorList>
    </citation>
    <scope>NUCLEOTIDE SEQUENCE [LARGE SCALE GENOMIC DNA]</scope>
    <source>
        <strain evidence="2 3">70</strain>
    </source>
</reference>
<feature type="compositionally biased region" description="Low complexity" evidence="1">
    <location>
        <begin position="244"/>
        <end position="261"/>
    </location>
</feature>
<sequence>MPRTIDMHMDMTLSEVQQAFETAALLEGFHTRFRVCAFSDNYFYGTERSFIPRVHLRRDHIDLTEDDDTKWDLLIPDWIPHSELFIDYALNAADGTRLEPGRLTLVRAALRTSDVVDAYGLVTDPDDQNIVPDVFALVLPDHNLTIPFNAMSKIMLVDFSDGGVDHVTVVDRRFLHQLPKLEASIKKRAAFVAHPQGQQMVDLCMDEAILNTLLSVEAQEGMDDESSCHFYQFVHDNPRVLDQTEQTAQTQPARTTQPSAQGAKPSAQPEQQESTPPQYQVEPFGPAAVYLLDDIRSKRPNKLLKQNCSYFSRMARGVKPSARELAPGWRHGISLAYDFLTTRIDAHAYYEQPERKFILDFINDYPDLIGAFDLLGHHDWPAPKRPTGIPSIDANPADWIAMRIFGLVPIAALMQQLPPDHAVRKDLGKRIVRFENGHCVHFMEERYEIVRNEWLTSQIAYWSNLPSTAKPYQQRLRDDVLEAYIEIDTLLEQGWARQDANPEFYFLSPTESYLERALRAVVNTDPIRLDANAVRVLAACNVLVILKAMETQLDLTYCDNIVMPPSLRSLRYDAKWCMDTLQDPQKQGMIEFSTEEYFGRHFGSLLPYIFAKDWQLNNNLLSLAPEYDCNTPSRVIRTLCELVSAANAEDGRANPNDFFCAAGSEPQFMVRNLKNRYELDDVGRMTGLMGRTLVPGIGKHMSWVPERLM</sequence>